<proteinExistence type="predicted"/>
<dbReference type="EC" id="2.3.2.26" evidence="3"/>
<sequence>MNSSSFLFSFSKISKDASLEDCIRQSQIEILSRHPPLDQIKIVFQNGLNALIQSPPLKHTTIHQIIDLLVTIYESYPEVYKIFNKFSHNHPNLIIFAFSIHKGDGFASNINKQLLPQLINTSCHTYSYLNYDISKATAIFLCVNALLCKSLTNKIVNTSFQYLIQNEYPFSSALLYKAKKENCMNFIPESIFNTICQFSNILSILEGILPRFPKEIFLTNYDRIFNQIKENSPVNQDKSKDKDKNSSNNNNENNNNNNARKDSYNKSREVNLREVSQVSKIMIQKINEFDLDDKVDDISTLLEFYSSYQFLPSNSDGIIQILKKYSDKIKIGPNFSSVLTDFNSDIITFLKLHPDPCSQIPPTTFVAFFNKYIKDQNNTSNISLLDWNKIFKSFFKNKPKIDELHNPELWLNFFKLEKFEDNTISFAAQTYSANFQENSTYFLDVLFQLLYHSEISIVLCKFVQCLWEDDDNPTNQFIQDVRMVHLLNEDKSIKSVSQLDFHFPHYFWKIFPNIRSLMNLSSKPNFVFAMSCVLFEEKVTCSVPREVTITIIDQNEQSNNLIKSFIETNFQSFDEMLQYFDGNPIKENQKALSLISAAFMFSASYLKYSIESTSPMIENLQNIKYKNIPKNLFSFFRIVFKVIELKHGITMSVFKSLVDSHYFTDSLDNNSLEISFPLNEFRIFLINSYLLFIFKHSRIFLTFEGMAELLIKTLSPLWSKIDLLTNDDEKINEMITIPLLELILTFPQRTANKVALACIESGLPVFIPLLLKNASKLNNSNINRNLEQPFKLHCQFLKFNKDSVLNYFNDHFPPCDLNYATFAVKICPLVVLLTLFSGSVVEANLVPELRKSLKEKRNKDAKVLIKFIHFSNNDNILLRLIEEEKSNITKLSFDSSIRRVIYINLAEKNREAILSMDDFSIDQIIYQKVSNQESTEDLDNNNASSNRQSGLKSSIVNFVLNLVMDFDVTVNYYRLLLENQIDNDIYIRANSLISYFVDAYNKNPQQLCTALNESYIGPLEGQDILVKRAQKIPLHPTSPKIIEFIQNEFINKEDYEILKEIANMIPFIFNSYDQLFLLNEICFKGFKINQSPKNRQNAIMFTAFLAMNPEFLDVSIPFMLEKIDPESDESNTLTSDDKLLSLIFIESVLLTPALQFIMASLLMKANWNAIAYQLLQQSENDQNDEETKLMNEEIKSYVIQITLLFVNVLNKVDFDEADLLDEIQNCEQPFKEAAGGNICFPLINLNIIKSYFQTDKKNSKNGKNNKNEGNNFIFSRVTKLKKKNISTINFDQLLENLSETTLPSNQQIKFNLPEGISENNFKHLPSILQSSFLYNIVSHLTLKLNARYLNSLQKRYLIHQPLWISQVIENSQTFDLTRVMLPPEHYLMLIPVLEHLIELSSSKIIQTADEGEMFEVGEVEDVSKEDLTLLHYCQQDLIQYLLDFYLKPINFELIRRNYSPSKAEKAFFLLKQQQFLSFELIISFSNNITSFLAIADLLNHKTSTQKNINQMKLLRLLKVLSKSSEFVNVFSSFKEILMNLLSVLYETRQYKQIISVIHIFLKLGDEIPNSAIQYSVLLLYEGSNPNKVMLPGPLFKEVLKICSNLPQSKLDDIAPYISEKFSRFLSKFQQKKHTDMLNLYLANFPFLITANYDELIKILRDLLSRYHAENLATICVLFDNLCPKRQPAPFIPLNQDSEVNSNSNNNSNSSSNQRSKFSLFSSFFDFSNSSSPSKGNSGSSSSRNKKGRKSKRGSNDDDNRNSSSSGRRKNRIIQVPGILFNQAPLFWQVVEDHSKLIESLIEDHLFNELKFLTNYPEIIQFQSRIDFFKKNQSKKLSSDSPTSIHDAIMHALDNPNEEDRRFSFLQLLLGSGNTFRIEVRRSNILADSYRKLHNIETKDWLKKFRINYIDEDGVDAGGLRKDWFSSLVKNLFNPNYALFVPSSNGRAYQPSPSSYVNPEHIEYFTFAGKILARALIEGITVEAHMTRAFLKQILGQQESMSLTDIEDCDESLHQSFLWILNNDVEPLDMYFTADFDDMGNHKLINLKENGDQIRVTNENKEEFVRLQVNHRLVHQIAQQTKAFLDGFYSLIPFEEIRMFKPDELNLIICGVPDIDIDDFKQNVKFSGSVYNKNHNVIKMFFRVISRWSGEDMAKLLLFITGSSQVPFGGFKELASIGKPITIDYGGDSSRFPVSHTCTNTLDLPAYSNETELEKKLIFSINECNSFGIA</sequence>
<evidence type="ECO:0000313" key="9">
    <source>
        <dbReference type="EMBL" id="KAK8889123.1"/>
    </source>
</evidence>
<dbReference type="EMBL" id="JAPFFF010000005">
    <property type="protein sequence ID" value="KAK8889123.1"/>
    <property type="molecule type" value="Genomic_DNA"/>
</dbReference>
<comment type="catalytic activity">
    <reaction evidence="1">
        <text>S-ubiquitinyl-[E2 ubiquitin-conjugating enzyme]-L-cysteine + [acceptor protein]-L-lysine = [E2 ubiquitin-conjugating enzyme]-L-cysteine + N(6)-ubiquitinyl-[acceptor protein]-L-lysine.</text>
        <dbReference type="EC" id="2.3.2.26"/>
    </reaction>
</comment>
<organism evidence="9 10">
    <name type="scientific">Tritrichomonas musculus</name>
    <dbReference type="NCBI Taxonomy" id="1915356"/>
    <lineage>
        <taxon>Eukaryota</taxon>
        <taxon>Metamonada</taxon>
        <taxon>Parabasalia</taxon>
        <taxon>Tritrichomonadida</taxon>
        <taxon>Tritrichomonadidae</taxon>
        <taxon>Tritrichomonas</taxon>
    </lineage>
</organism>
<dbReference type="PANTHER" id="PTHR11254">
    <property type="entry name" value="HECT DOMAIN UBIQUITIN-PROTEIN LIGASE"/>
    <property type="match status" value="1"/>
</dbReference>
<evidence type="ECO:0000259" key="8">
    <source>
        <dbReference type="PROSITE" id="PS50237"/>
    </source>
</evidence>
<dbReference type="InterPro" id="IPR000569">
    <property type="entry name" value="HECT_dom"/>
</dbReference>
<feature type="domain" description="HECT" evidence="8">
    <location>
        <begin position="1896"/>
        <end position="2229"/>
    </location>
</feature>
<feature type="compositionally biased region" description="Low complexity" evidence="7">
    <location>
        <begin position="1700"/>
        <end position="1713"/>
    </location>
</feature>
<feature type="region of interest" description="Disordered" evidence="7">
    <location>
        <begin position="1692"/>
        <end position="1713"/>
    </location>
</feature>
<feature type="compositionally biased region" description="Basic residues" evidence="7">
    <location>
        <begin position="1743"/>
        <end position="1752"/>
    </location>
</feature>
<evidence type="ECO:0000256" key="1">
    <source>
        <dbReference type="ARBA" id="ARBA00000885"/>
    </source>
</evidence>
<comment type="caution">
    <text evidence="9">The sequence shown here is derived from an EMBL/GenBank/DDBJ whole genome shotgun (WGS) entry which is preliminary data.</text>
</comment>
<dbReference type="InterPro" id="IPR050409">
    <property type="entry name" value="E3_ubiq-protein_ligase"/>
</dbReference>
<feature type="region of interest" description="Disordered" evidence="7">
    <location>
        <begin position="232"/>
        <end position="266"/>
    </location>
</feature>
<dbReference type="PANTHER" id="PTHR11254:SF67">
    <property type="entry name" value="E3 UBIQUITIN-PROTEIN LIGASE HUWE1"/>
    <property type="match status" value="1"/>
</dbReference>
<dbReference type="Pfam" id="PF00632">
    <property type="entry name" value="HECT"/>
    <property type="match status" value="1"/>
</dbReference>
<evidence type="ECO:0000256" key="2">
    <source>
        <dbReference type="ARBA" id="ARBA00004906"/>
    </source>
</evidence>
<keyword evidence="4" id="KW-0808">Transferase</keyword>
<evidence type="ECO:0000256" key="3">
    <source>
        <dbReference type="ARBA" id="ARBA00012485"/>
    </source>
</evidence>
<evidence type="ECO:0000256" key="5">
    <source>
        <dbReference type="ARBA" id="ARBA00022786"/>
    </source>
</evidence>
<gene>
    <name evidence="9" type="ORF">M9Y10_033867</name>
</gene>
<name>A0ABR2KE00_9EUKA</name>
<keyword evidence="10" id="KW-1185">Reference proteome</keyword>
<feature type="compositionally biased region" description="Low complexity" evidence="7">
    <location>
        <begin position="1728"/>
        <end position="1742"/>
    </location>
</feature>
<keyword evidence="5 6" id="KW-0833">Ubl conjugation pathway</keyword>
<evidence type="ECO:0000256" key="6">
    <source>
        <dbReference type="PROSITE-ProRule" id="PRU00104"/>
    </source>
</evidence>
<dbReference type="SMART" id="SM00119">
    <property type="entry name" value="HECTc"/>
    <property type="match status" value="1"/>
</dbReference>
<reference evidence="9 10" key="1">
    <citation type="submission" date="2024-04" db="EMBL/GenBank/DDBJ databases">
        <title>Tritrichomonas musculus Genome.</title>
        <authorList>
            <person name="Alves-Ferreira E."/>
            <person name="Grigg M."/>
            <person name="Lorenzi H."/>
            <person name="Galac M."/>
        </authorList>
    </citation>
    <scope>NUCLEOTIDE SEQUENCE [LARGE SCALE GENOMIC DNA]</scope>
    <source>
        <strain evidence="9 10">EAF2021</strain>
    </source>
</reference>
<dbReference type="Gene3D" id="3.90.1750.10">
    <property type="entry name" value="Hect, E3 ligase catalytic domains"/>
    <property type="match status" value="1"/>
</dbReference>
<evidence type="ECO:0000256" key="7">
    <source>
        <dbReference type="SAM" id="MobiDB-lite"/>
    </source>
</evidence>
<dbReference type="PROSITE" id="PS50237">
    <property type="entry name" value="HECT"/>
    <property type="match status" value="1"/>
</dbReference>
<dbReference type="InterPro" id="IPR035983">
    <property type="entry name" value="Hect_E3_ubiquitin_ligase"/>
</dbReference>
<dbReference type="SUPFAM" id="SSF56204">
    <property type="entry name" value="Hect, E3 ligase catalytic domain"/>
    <property type="match status" value="1"/>
</dbReference>
<protein>
    <recommendedName>
        <fullName evidence="3">HECT-type E3 ubiquitin transferase</fullName>
        <ecNumber evidence="3">2.3.2.26</ecNumber>
    </recommendedName>
</protein>
<dbReference type="CDD" id="cd00078">
    <property type="entry name" value="HECTc"/>
    <property type="match status" value="1"/>
</dbReference>
<dbReference type="Gene3D" id="3.30.2160.10">
    <property type="entry name" value="Hect, E3 ligase catalytic domain"/>
    <property type="match status" value="1"/>
</dbReference>
<evidence type="ECO:0000256" key="4">
    <source>
        <dbReference type="ARBA" id="ARBA00022679"/>
    </source>
</evidence>
<feature type="compositionally biased region" description="Low complexity" evidence="7">
    <location>
        <begin position="246"/>
        <end position="258"/>
    </location>
</feature>
<dbReference type="Gene3D" id="3.30.2410.10">
    <property type="entry name" value="Hect, E3 ligase catalytic domain"/>
    <property type="match status" value="1"/>
</dbReference>
<feature type="active site" description="Glycyl thioester intermediate" evidence="6">
    <location>
        <position position="2197"/>
    </location>
</feature>
<evidence type="ECO:0000313" key="10">
    <source>
        <dbReference type="Proteomes" id="UP001470230"/>
    </source>
</evidence>
<comment type="pathway">
    <text evidence="2">Protein modification; protein ubiquitination.</text>
</comment>
<feature type="region of interest" description="Disordered" evidence="7">
    <location>
        <begin position="1728"/>
        <end position="1768"/>
    </location>
</feature>
<accession>A0ABR2KE00</accession>
<dbReference type="Proteomes" id="UP001470230">
    <property type="component" value="Unassembled WGS sequence"/>
</dbReference>